<evidence type="ECO:0008006" key="3">
    <source>
        <dbReference type="Google" id="ProtNLM"/>
    </source>
</evidence>
<reference evidence="1 2" key="1">
    <citation type="submission" date="2016-11" db="EMBL/GenBank/DDBJ databases">
        <title>Study of marine rhodopsin-containing bacteria.</title>
        <authorList>
            <person name="Yoshizawa S."/>
            <person name="Kumagai Y."/>
            <person name="Kogure K."/>
        </authorList>
    </citation>
    <scope>NUCLEOTIDE SEQUENCE [LARGE SCALE GENOMIC DNA]</scope>
    <source>
        <strain evidence="1 2">SG-29</strain>
    </source>
</reference>
<evidence type="ECO:0000313" key="2">
    <source>
        <dbReference type="Proteomes" id="UP000216446"/>
    </source>
</evidence>
<dbReference type="InterPro" id="IPR027417">
    <property type="entry name" value="P-loop_NTPase"/>
</dbReference>
<evidence type="ECO:0000313" key="1">
    <source>
        <dbReference type="EMBL" id="OZC03293.1"/>
    </source>
</evidence>
<keyword evidence="2" id="KW-1185">Reference proteome</keyword>
<dbReference type="Pfam" id="PF13469">
    <property type="entry name" value="Sulfotransfer_3"/>
    <property type="match status" value="1"/>
</dbReference>
<organism evidence="1 2">
    <name type="scientific">Rubricoccus marinus</name>
    <dbReference type="NCBI Taxonomy" id="716817"/>
    <lineage>
        <taxon>Bacteria</taxon>
        <taxon>Pseudomonadati</taxon>
        <taxon>Rhodothermota</taxon>
        <taxon>Rhodothermia</taxon>
        <taxon>Rhodothermales</taxon>
        <taxon>Rubricoccaceae</taxon>
        <taxon>Rubricoccus</taxon>
    </lineage>
</organism>
<dbReference type="EMBL" id="MQWB01000001">
    <property type="protein sequence ID" value="OZC03293.1"/>
    <property type="molecule type" value="Genomic_DNA"/>
</dbReference>
<sequence length="365" mass="41030">MSTVRPSLRHRALNHWLSPGVLAGVRPGLWRRLRTTHGVDARYWPRAVVTGLAARESDKWAERQRRAAGDLSDIRVEAPVFVLGHYRSGTTRLHNLLARDPLFHAPTLLEATNPWTFAVAERTLRQRLRAVLPPTRVFDAVEVSPDMPMEDEFAICALSGCSHLLRYAFPRNWDALERFLTLDEASGAEVDAWRGAMLQFTRLLTRQRRKRLVLKSPPHTAKIPHLLALFPDARFVFVHRHPLDVFASMRRLIGITLPAATFHASGAPDMERAVVGTFRETMHAYLDARTSIPDGHLVEVAYDDLTASPLATLDHVYRALGLGTPPPLAPEAPFTPAPQTMLDHALRQRLGRAWGDAFDAWGYKV</sequence>
<comment type="caution">
    <text evidence="1">The sequence shown here is derived from an EMBL/GenBank/DDBJ whole genome shotgun (WGS) entry which is preliminary data.</text>
</comment>
<accession>A0A259TZU0</accession>
<dbReference type="SUPFAM" id="SSF52540">
    <property type="entry name" value="P-loop containing nucleoside triphosphate hydrolases"/>
    <property type="match status" value="1"/>
</dbReference>
<dbReference type="Proteomes" id="UP000216446">
    <property type="component" value="Unassembled WGS sequence"/>
</dbReference>
<gene>
    <name evidence="1" type="ORF">BSZ36_10060</name>
</gene>
<dbReference type="InterPro" id="IPR052736">
    <property type="entry name" value="Stf3_sulfotransferase"/>
</dbReference>
<dbReference type="InParanoid" id="A0A259TZU0"/>
<protein>
    <recommendedName>
        <fullName evidence="3">Sulfotransferase family protein</fullName>
    </recommendedName>
</protein>
<dbReference type="AlphaFoldDB" id="A0A259TZU0"/>
<dbReference type="PANTHER" id="PTHR36451">
    <property type="entry name" value="PAPS-DEPENDENT SULFOTRANSFERASE STF3"/>
    <property type="match status" value="1"/>
</dbReference>
<name>A0A259TZU0_9BACT</name>
<proteinExistence type="predicted"/>
<dbReference type="OrthoDB" id="9777890at2"/>
<dbReference type="RefSeq" id="WP_094548490.1">
    <property type="nucleotide sequence ID" value="NZ_MQWB01000001.1"/>
</dbReference>
<dbReference type="PANTHER" id="PTHR36451:SF1">
    <property type="entry name" value="OMEGA-HYDROXY-BETA-DIHYDROMENAQUINONE-9 SULFOTRANSFERASE STF3"/>
    <property type="match status" value="1"/>
</dbReference>
<dbReference type="Gene3D" id="3.40.50.300">
    <property type="entry name" value="P-loop containing nucleotide triphosphate hydrolases"/>
    <property type="match status" value="1"/>
</dbReference>